<dbReference type="AlphaFoldDB" id="A0AAV4X7P7"/>
<protein>
    <submittedName>
        <fullName evidence="2">Uncharacterized protein</fullName>
    </submittedName>
</protein>
<proteinExistence type="predicted"/>
<reference evidence="2 3" key="1">
    <citation type="submission" date="2021-06" db="EMBL/GenBank/DDBJ databases">
        <title>Caerostris darwini draft genome.</title>
        <authorList>
            <person name="Kono N."/>
            <person name="Arakawa K."/>
        </authorList>
    </citation>
    <scope>NUCLEOTIDE SEQUENCE [LARGE SCALE GENOMIC DNA]</scope>
</reference>
<organism evidence="2 3">
    <name type="scientific">Caerostris darwini</name>
    <dbReference type="NCBI Taxonomy" id="1538125"/>
    <lineage>
        <taxon>Eukaryota</taxon>
        <taxon>Metazoa</taxon>
        <taxon>Ecdysozoa</taxon>
        <taxon>Arthropoda</taxon>
        <taxon>Chelicerata</taxon>
        <taxon>Arachnida</taxon>
        <taxon>Araneae</taxon>
        <taxon>Araneomorphae</taxon>
        <taxon>Entelegynae</taxon>
        <taxon>Araneoidea</taxon>
        <taxon>Araneidae</taxon>
        <taxon>Caerostris</taxon>
    </lineage>
</organism>
<gene>
    <name evidence="2" type="ORF">CDAR_195151</name>
</gene>
<sequence length="114" mass="12764">MIQPIISPLVGPVSNDQQERSSDCGPNGPWQRRLYAPCCNGLPSLRLHKQNIIKPTPPLPPTRFGKRRVMERCDRGSQSPGQLVQQAFIMMGLHSRVRDGTTGCRVAKRTKAWC</sequence>
<evidence type="ECO:0000313" key="3">
    <source>
        <dbReference type="Proteomes" id="UP001054837"/>
    </source>
</evidence>
<dbReference type="EMBL" id="BPLQ01015713">
    <property type="protein sequence ID" value="GIY90503.1"/>
    <property type="molecule type" value="Genomic_DNA"/>
</dbReference>
<dbReference type="Proteomes" id="UP001054837">
    <property type="component" value="Unassembled WGS sequence"/>
</dbReference>
<keyword evidence="3" id="KW-1185">Reference proteome</keyword>
<evidence type="ECO:0000256" key="1">
    <source>
        <dbReference type="SAM" id="MobiDB-lite"/>
    </source>
</evidence>
<comment type="caution">
    <text evidence="2">The sequence shown here is derived from an EMBL/GenBank/DDBJ whole genome shotgun (WGS) entry which is preliminary data.</text>
</comment>
<accession>A0AAV4X7P7</accession>
<evidence type="ECO:0000313" key="2">
    <source>
        <dbReference type="EMBL" id="GIY90503.1"/>
    </source>
</evidence>
<name>A0AAV4X7P7_9ARAC</name>
<feature type="region of interest" description="Disordered" evidence="1">
    <location>
        <begin position="1"/>
        <end position="28"/>
    </location>
</feature>